<organism evidence="5 6">
    <name type="scientific">Endozoicomonas gorgoniicola</name>
    <dbReference type="NCBI Taxonomy" id="1234144"/>
    <lineage>
        <taxon>Bacteria</taxon>
        <taxon>Pseudomonadati</taxon>
        <taxon>Pseudomonadota</taxon>
        <taxon>Gammaproteobacteria</taxon>
        <taxon>Oceanospirillales</taxon>
        <taxon>Endozoicomonadaceae</taxon>
        <taxon>Endozoicomonas</taxon>
    </lineage>
</organism>
<protein>
    <recommendedName>
        <fullName evidence="7">RNA ligase domain-containing protein</fullName>
    </recommendedName>
</protein>
<dbReference type="InterPro" id="IPR040609">
    <property type="entry name" value="Rnl2_C"/>
</dbReference>
<dbReference type="Gene3D" id="1.10.10.1810">
    <property type="entry name" value="RNA ligase"/>
    <property type="match status" value="1"/>
</dbReference>
<accession>A0ABT3MZ18</accession>
<evidence type="ECO:0000259" key="4">
    <source>
        <dbReference type="Pfam" id="PF18043"/>
    </source>
</evidence>
<reference evidence="5 6" key="1">
    <citation type="submission" date="2022-10" db="EMBL/GenBank/DDBJ databases">
        <title>High-quality genome sequences of two octocoral-associated bacteria, Endozoicomonas euniceicola EF212 and Endozoicomonas gorgoniicola PS125.</title>
        <authorList>
            <person name="Chiou Y.-J."/>
            <person name="Chen Y.-H."/>
        </authorList>
    </citation>
    <scope>NUCLEOTIDE SEQUENCE [LARGE SCALE GENOMIC DNA]</scope>
    <source>
        <strain evidence="5 6">PS125</strain>
    </source>
</reference>
<feature type="domain" description="RNA ligase 2 C-terminal" evidence="4">
    <location>
        <begin position="512"/>
        <end position="591"/>
    </location>
</feature>
<feature type="compositionally biased region" description="Basic and acidic residues" evidence="1">
    <location>
        <begin position="221"/>
        <end position="230"/>
    </location>
</feature>
<dbReference type="Gene3D" id="3.30.1490.70">
    <property type="match status" value="1"/>
</dbReference>
<keyword evidence="2" id="KW-0732">Signal</keyword>
<evidence type="ECO:0000313" key="5">
    <source>
        <dbReference type="EMBL" id="MCW7554627.1"/>
    </source>
</evidence>
<feature type="chain" id="PRO_5046075129" description="RNA ligase domain-containing protein" evidence="2">
    <location>
        <begin position="24"/>
        <end position="613"/>
    </location>
</feature>
<evidence type="ECO:0000259" key="3">
    <source>
        <dbReference type="Pfam" id="PF09414"/>
    </source>
</evidence>
<feature type="domain" description="RNA ligase" evidence="3">
    <location>
        <begin position="312"/>
        <end position="489"/>
    </location>
</feature>
<dbReference type="RefSeq" id="WP_262564374.1">
    <property type="nucleotide sequence ID" value="NZ_JAPFCC010000001.1"/>
</dbReference>
<dbReference type="Pfam" id="PF18043">
    <property type="entry name" value="T4_Rnl2_C"/>
    <property type="match status" value="1"/>
</dbReference>
<evidence type="ECO:0000256" key="1">
    <source>
        <dbReference type="SAM" id="MobiDB-lite"/>
    </source>
</evidence>
<evidence type="ECO:0000256" key="2">
    <source>
        <dbReference type="SAM" id="SignalP"/>
    </source>
</evidence>
<feature type="signal peptide" evidence="2">
    <location>
        <begin position="1"/>
        <end position="23"/>
    </location>
</feature>
<keyword evidence="6" id="KW-1185">Reference proteome</keyword>
<dbReference type="EMBL" id="JAPFCC010000001">
    <property type="protein sequence ID" value="MCW7554627.1"/>
    <property type="molecule type" value="Genomic_DNA"/>
</dbReference>
<evidence type="ECO:0008006" key="7">
    <source>
        <dbReference type="Google" id="ProtNLM"/>
    </source>
</evidence>
<dbReference type="Gene3D" id="3.30.470.30">
    <property type="entry name" value="DNA ligase/mRNA capping enzyme"/>
    <property type="match status" value="1"/>
</dbReference>
<dbReference type="Proteomes" id="UP001209854">
    <property type="component" value="Unassembled WGS sequence"/>
</dbReference>
<comment type="caution">
    <text evidence="5">The sequence shown here is derived from an EMBL/GenBank/DDBJ whole genome shotgun (WGS) entry which is preliminary data.</text>
</comment>
<dbReference type="Pfam" id="PF09414">
    <property type="entry name" value="RNA_ligase"/>
    <property type="match status" value="1"/>
</dbReference>
<dbReference type="SUPFAM" id="SSF56091">
    <property type="entry name" value="DNA ligase/mRNA capping enzyme, catalytic domain"/>
    <property type="match status" value="1"/>
</dbReference>
<gene>
    <name evidence="5" type="ORF">NX722_18785</name>
</gene>
<name>A0ABT3MZ18_9GAMM</name>
<evidence type="ECO:0000313" key="6">
    <source>
        <dbReference type="Proteomes" id="UP001209854"/>
    </source>
</evidence>
<dbReference type="InterPro" id="IPR041948">
    <property type="entry name" value="Rnl1/2_C_sf"/>
</dbReference>
<feature type="region of interest" description="Disordered" evidence="1">
    <location>
        <begin position="221"/>
        <end position="276"/>
    </location>
</feature>
<sequence length="613" mass="67986">MPLKAILLCSLTTSLIPASQAQAIGTTFAGRIDGVKIEVQGDSVSLKKQTLPDVQDSGLSALMNSKGIEKVKVWRDQIAIYPDQNKVPYIVKLPAFIEPTPTATGFPEIDSTAGLQMLNTTTIKLVSTVVSATPLLETSYTQYNTEVISTSEINLLKGDEKTLYATASIPMMPPSSSISQDGKSVDFEFESDDIIRIYPAGTNGHQDVAFFEKIMVQAPDNEKKQVDRNRQQAVTRSTPASDHSTASAMISPSTSGYAAVSTPMNQPEEPEASASTSEIRFVAYPEIKNRDNKKTVELIRSFLKDNPEIDQRWVVSEKVDGAHCAVVTDGNKVQLMSRSRNIDDTSQFYHSGEVLEEIKKKILKMFEEHCSEGQTLTIRGELFGGSITKKNIDYGQELRFVAFEISVDDKEIDYFKFINWASGFNILTVPTVSVVDSFEDALEVSPVFKSNLLNEGVERRPGAQENAEGVVIRLVTPGLLSNEKPAILKIKNPLFSETDHSKVDLPEGHGLSEGGKALLISLLVHATRNRLENVKSHLPAGEVNININKVKNIFINDILNEAFQGDSKEIKKIKKHREWKKIQNRLMAEFEKLQAELDKDRTMMESKTPEFKS</sequence>
<dbReference type="InterPro" id="IPR021122">
    <property type="entry name" value="RNA_ligase_dom_REL/Rnl2"/>
</dbReference>
<proteinExistence type="predicted"/>
<feature type="compositionally biased region" description="Polar residues" evidence="1">
    <location>
        <begin position="231"/>
        <end position="256"/>
    </location>
</feature>